<dbReference type="GO" id="GO:0016709">
    <property type="term" value="F:oxidoreductase activity, acting on paired donors, with incorporation or reduction of molecular oxygen, NAD(P)H as one donor, and incorporation of one atom of oxygen"/>
    <property type="evidence" value="ECO:0007669"/>
    <property type="project" value="UniProtKB-ARBA"/>
</dbReference>
<gene>
    <name evidence="6" type="ORF">A1O5_05636</name>
</gene>
<evidence type="ECO:0000256" key="2">
    <source>
        <dbReference type="ARBA" id="ARBA00022630"/>
    </source>
</evidence>
<proteinExistence type="predicted"/>
<dbReference type="EMBL" id="AMGX01000008">
    <property type="protein sequence ID" value="EXJ70646.1"/>
    <property type="molecule type" value="Genomic_DNA"/>
</dbReference>
<dbReference type="Proteomes" id="UP000019471">
    <property type="component" value="Unassembled WGS sequence"/>
</dbReference>
<dbReference type="Gene3D" id="3.30.9.10">
    <property type="entry name" value="D-Amino Acid Oxidase, subunit A, domain 2"/>
    <property type="match status" value="1"/>
</dbReference>
<evidence type="ECO:0000256" key="3">
    <source>
        <dbReference type="ARBA" id="ARBA00022827"/>
    </source>
</evidence>
<comment type="caution">
    <text evidence="6">The sequence shown here is derived from an EMBL/GenBank/DDBJ whole genome shotgun (WGS) entry which is preliminary data.</text>
</comment>
<evidence type="ECO:0000259" key="5">
    <source>
        <dbReference type="Pfam" id="PF01494"/>
    </source>
</evidence>
<dbReference type="Gene3D" id="3.50.50.60">
    <property type="entry name" value="FAD/NAD(P)-binding domain"/>
    <property type="match status" value="1"/>
</dbReference>
<dbReference type="AlphaFoldDB" id="W9X134"/>
<evidence type="ECO:0000256" key="1">
    <source>
        <dbReference type="ARBA" id="ARBA00001974"/>
    </source>
</evidence>
<dbReference type="eggNOG" id="KOG3855">
    <property type="taxonomic scope" value="Eukaryota"/>
</dbReference>
<keyword evidence="4" id="KW-0560">Oxidoreductase</keyword>
<dbReference type="SUPFAM" id="SSF51905">
    <property type="entry name" value="FAD/NAD(P)-binding domain"/>
    <property type="match status" value="1"/>
</dbReference>
<keyword evidence="7" id="KW-1185">Reference proteome</keyword>
<organism evidence="6 7">
    <name type="scientific">Cladophialophora psammophila CBS 110553</name>
    <dbReference type="NCBI Taxonomy" id="1182543"/>
    <lineage>
        <taxon>Eukaryota</taxon>
        <taxon>Fungi</taxon>
        <taxon>Dikarya</taxon>
        <taxon>Ascomycota</taxon>
        <taxon>Pezizomycotina</taxon>
        <taxon>Eurotiomycetes</taxon>
        <taxon>Chaetothyriomycetidae</taxon>
        <taxon>Chaetothyriales</taxon>
        <taxon>Herpotrichiellaceae</taxon>
        <taxon>Cladophialophora</taxon>
    </lineage>
</organism>
<dbReference type="OrthoDB" id="10016252at2759"/>
<protein>
    <recommendedName>
        <fullName evidence="5">FAD-binding domain-containing protein</fullName>
    </recommendedName>
</protein>
<comment type="cofactor">
    <cofactor evidence="1">
        <name>FAD</name>
        <dbReference type="ChEBI" id="CHEBI:57692"/>
    </cofactor>
</comment>
<dbReference type="PRINTS" id="PR00420">
    <property type="entry name" value="RNGMNOXGNASE"/>
</dbReference>
<dbReference type="Pfam" id="PF01494">
    <property type="entry name" value="FAD_binding_3"/>
    <property type="match status" value="1"/>
</dbReference>
<keyword evidence="2" id="KW-0285">Flavoprotein</keyword>
<dbReference type="InterPro" id="IPR036188">
    <property type="entry name" value="FAD/NAD-bd_sf"/>
</dbReference>
<dbReference type="GO" id="GO:0071949">
    <property type="term" value="F:FAD binding"/>
    <property type="evidence" value="ECO:0007669"/>
    <property type="project" value="InterPro"/>
</dbReference>
<keyword evidence="3" id="KW-0274">FAD</keyword>
<dbReference type="HOGENOM" id="CLU_009665_2_1_1"/>
<sequence>MLKPIIIVGYGPVGAILSLLLARNQIPVIVIEAATKYPEEPRAVGLFGPSHSVLEDAGIYEEEKRQGMPSAGLSFRKRAVDDGNGGQRMGDCIASAKFAPEVNGETPPGGHFILIPQAKLVRIIAEEMKHADLQQFATVQMGLKYLSSEETEDGIKVIAEDTEGNTHVFEGSYLVGADGSRSDVRRKLGLKLHGTSWPERLISADVLRTTNNVPEIPSCLVVDPELWAAITPLERIYPGQPGLWRYSMAVSDESVPDQELEKAEFVISMLKKHIDGPYNQEFKVIRSKPYKMHQLLCSSMRKGRTFLAGDAAHVNNPIGGLGLNTGILDADALAQTLVQVLKQGRPESLYDRYSYERRRVFQLYVDPISKSNKQRLHVSSPDIVANEDWFLASIMSDDPEEKFSPYKWMANWKTDMAAFKM</sequence>
<dbReference type="PANTHER" id="PTHR43004:SF19">
    <property type="entry name" value="BINDING MONOOXYGENASE, PUTATIVE (JCVI)-RELATED"/>
    <property type="match status" value="1"/>
</dbReference>
<dbReference type="STRING" id="1182543.W9X134"/>
<evidence type="ECO:0000313" key="6">
    <source>
        <dbReference type="EMBL" id="EXJ70646.1"/>
    </source>
</evidence>
<accession>W9X134</accession>
<name>W9X134_9EURO</name>
<evidence type="ECO:0000313" key="7">
    <source>
        <dbReference type="Proteomes" id="UP000019471"/>
    </source>
</evidence>
<dbReference type="GeneID" id="19190352"/>
<dbReference type="PANTHER" id="PTHR43004">
    <property type="entry name" value="TRK SYSTEM POTASSIUM UPTAKE PROTEIN"/>
    <property type="match status" value="1"/>
</dbReference>
<feature type="domain" description="FAD-binding" evidence="5">
    <location>
        <begin position="5"/>
        <end position="365"/>
    </location>
</feature>
<reference evidence="6 7" key="1">
    <citation type="submission" date="2013-03" db="EMBL/GenBank/DDBJ databases">
        <title>The Genome Sequence of Cladophialophora psammophila CBS 110553.</title>
        <authorList>
            <consortium name="The Broad Institute Genomics Platform"/>
            <person name="Cuomo C."/>
            <person name="de Hoog S."/>
            <person name="Gorbushina A."/>
            <person name="Walker B."/>
            <person name="Young S.K."/>
            <person name="Zeng Q."/>
            <person name="Gargeya S."/>
            <person name="Fitzgerald M."/>
            <person name="Haas B."/>
            <person name="Abouelleil A."/>
            <person name="Allen A.W."/>
            <person name="Alvarado L."/>
            <person name="Arachchi H.M."/>
            <person name="Berlin A.M."/>
            <person name="Chapman S.B."/>
            <person name="Gainer-Dewar J."/>
            <person name="Goldberg J."/>
            <person name="Griggs A."/>
            <person name="Gujja S."/>
            <person name="Hansen M."/>
            <person name="Howarth C."/>
            <person name="Imamovic A."/>
            <person name="Ireland A."/>
            <person name="Larimer J."/>
            <person name="McCowan C."/>
            <person name="Murphy C."/>
            <person name="Pearson M."/>
            <person name="Poon T.W."/>
            <person name="Priest M."/>
            <person name="Roberts A."/>
            <person name="Saif S."/>
            <person name="Shea T."/>
            <person name="Sisk P."/>
            <person name="Sykes S."/>
            <person name="Wortman J."/>
            <person name="Nusbaum C."/>
            <person name="Birren B."/>
        </authorList>
    </citation>
    <scope>NUCLEOTIDE SEQUENCE [LARGE SCALE GENOMIC DNA]</scope>
    <source>
        <strain evidence="6 7">CBS 110553</strain>
    </source>
</reference>
<dbReference type="InterPro" id="IPR002938">
    <property type="entry name" value="FAD-bd"/>
</dbReference>
<dbReference type="RefSeq" id="XP_007744425.1">
    <property type="nucleotide sequence ID" value="XM_007746235.1"/>
</dbReference>
<evidence type="ECO:0000256" key="4">
    <source>
        <dbReference type="ARBA" id="ARBA00023002"/>
    </source>
</evidence>
<dbReference type="InterPro" id="IPR050641">
    <property type="entry name" value="RIFMO-like"/>
</dbReference>